<dbReference type="Proteomes" id="UP000179113">
    <property type="component" value="Unassembled WGS sequence"/>
</dbReference>
<dbReference type="EMBL" id="MEWA01000026">
    <property type="protein sequence ID" value="OGC69125.1"/>
    <property type="molecule type" value="Genomic_DNA"/>
</dbReference>
<organism evidence="1 2">
    <name type="scientific">candidate division WWE3 bacterium RIFOXYC1_FULL_39_7</name>
    <dbReference type="NCBI Taxonomy" id="1802643"/>
    <lineage>
        <taxon>Bacteria</taxon>
        <taxon>Katanobacteria</taxon>
    </lineage>
</organism>
<comment type="caution">
    <text evidence="1">The sequence shown here is derived from an EMBL/GenBank/DDBJ whole genome shotgun (WGS) entry which is preliminary data.</text>
</comment>
<evidence type="ECO:0000313" key="2">
    <source>
        <dbReference type="Proteomes" id="UP000179113"/>
    </source>
</evidence>
<gene>
    <name evidence="1" type="ORF">A2415_00190</name>
</gene>
<protein>
    <submittedName>
        <fullName evidence="1">Uncharacterized protein</fullName>
    </submittedName>
</protein>
<evidence type="ECO:0000313" key="1">
    <source>
        <dbReference type="EMBL" id="OGC69125.1"/>
    </source>
</evidence>
<sequence>MLPAIIKKGNELRPVGAFSAFSLLTEGLKNGIAFSLGIFCAKLLLGIKREVFYLVFGRNSKVE</sequence>
<proteinExistence type="predicted"/>
<reference evidence="1 2" key="1">
    <citation type="journal article" date="2016" name="Nat. Commun.">
        <title>Thousands of microbial genomes shed light on interconnected biogeochemical processes in an aquifer system.</title>
        <authorList>
            <person name="Anantharaman K."/>
            <person name="Brown C.T."/>
            <person name="Hug L.A."/>
            <person name="Sharon I."/>
            <person name="Castelle C.J."/>
            <person name="Probst A.J."/>
            <person name="Thomas B.C."/>
            <person name="Singh A."/>
            <person name="Wilkins M.J."/>
            <person name="Karaoz U."/>
            <person name="Brodie E.L."/>
            <person name="Williams K.H."/>
            <person name="Hubbard S.S."/>
            <person name="Banfield J.F."/>
        </authorList>
    </citation>
    <scope>NUCLEOTIDE SEQUENCE [LARGE SCALE GENOMIC DNA]</scope>
</reference>
<dbReference type="AlphaFoldDB" id="A0A1F4WI48"/>
<name>A0A1F4WI48_UNCKA</name>
<accession>A0A1F4WI48</accession>